<accession>A0ABQ8WLU1</accession>
<dbReference type="Proteomes" id="UP001220256">
    <property type="component" value="Unassembled WGS sequence"/>
</dbReference>
<evidence type="ECO:0000313" key="2">
    <source>
        <dbReference type="Proteomes" id="UP001220256"/>
    </source>
</evidence>
<proteinExistence type="predicted"/>
<evidence type="ECO:0000313" key="1">
    <source>
        <dbReference type="EMBL" id="KAJ5270921.1"/>
    </source>
</evidence>
<dbReference type="EMBL" id="JAPVEB010000003">
    <property type="protein sequence ID" value="KAJ5270921.1"/>
    <property type="molecule type" value="Genomic_DNA"/>
</dbReference>
<reference evidence="1 2" key="1">
    <citation type="journal article" date="2023" name="IMA Fungus">
        <title>Comparative genomic study of the Penicillium genus elucidates a diverse pangenome and 15 lateral gene transfer events.</title>
        <authorList>
            <person name="Petersen C."/>
            <person name="Sorensen T."/>
            <person name="Nielsen M.R."/>
            <person name="Sondergaard T.E."/>
            <person name="Sorensen J.L."/>
            <person name="Fitzpatrick D.A."/>
            <person name="Frisvad J.C."/>
            <person name="Nielsen K.L."/>
        </authorList>
    </citation>
    <scope>NUCLEOTIDE SEQUENCE [LARGE SCALE GENOMIC DNA]</scope>
    <source>
        <strain evidence="1 2">IBT 3361</strain>
    </source>
</reference>
<name>A0ABQ8WLU1_PENCH</name>
<keyword evidence="2" id="KW-1185">Reference proteome</keyword>
<comment type="caution">
    <text evidence="1">The sequence shown here is derived from an EMBL/GenBank/DDBJ whole genome shotgun (WGS) entry which is preliminary data.</text>
</comment>
<sequence length="108" mass="11370">MAEISARIPRRKDPYGLHVDVLVPLVDGGDAVICAHGKAVLVEVQTVRSSLPGTCLGSRPSITQVCLTNVCTTDNAINVKEANAHGPGAIVLQAACEDLPPITRRPLH</sequence>
<organism evidence="1 2">
    <name type="scientific">Penicillium chrysogenum</name>
    <name type="common">Penicillium notatum</name>
    <dbReference type="NCBI Taxonomy" id="5076"/>
    <lineage>
        <taxon>Eukaryota</taxon>
        <taxon>Fungi</taxon>
        <taxon>Dikarya</taxon>
        <taxon>Ascomycota</taxon>
        <taxon>Pezizomycotina</taxon>
        <taxon>Eurotiomycetes</taxon>
        <taxon>Eurotiomycetidae</taxon>
        <taxon>Eurotiales</taxon>
        <taxon>Aspergillaceae</taxon>
        <taxon>Penicillium</taxon>
        <taxon>Penicillium chrysogenum species complex</taxon>
    </lineage>
</organism>
<gene>
    <name evidence="1" type="ORF">N7505_006679</name>
</gene>
<protein>
    <submittedName>
        <fullName evidence="1">Uncharacterized protein</fullName>
    </submittedName>
</protein>